<proteinExistence type="predicted"/>
<organism evidence="1 2">
    <name type="scientific">Pseudolabrys taiwanensis</name>
    <dbReference type="NCBI Taxonomy" id="331696"/>
    <lineage>
        <taxon>Bacteria</taxon>
        <taxon>Pseudomonadati</taxon>
        <taxon>Pseudomonadota</taxon>
        <taxon>Alphaproteobacteria</taxon>
        <taxon>Hyphomicrobiales</taxon>
        <taxon>Xanthobacteraceae</taxon>
        <taxon>Pseudolabrys</taxon>
    </lineage>
</organism>
<dbReference type="InterPro" id="IPR027417">
    <property type="entry name" value="P-loop_NTPase"/>
</dbReference>
<protein>
    <recommendedName>
        <fullName evidence="3">Protein ImuA</fullName>
    </recommendedName>
</protein>
<keyword evidence="2" id="KW-1185">Reference proteome</keyword>
<dbReference type="SUPFAM" id="SSF52540">
    <property type="entry name" value="P-loop containing nucleoside triphosphate hydrolases"/>
    <property type="match status" value="1"/>
</dbReference>
<dbReference type="KEGG" id="ptaw:DW352_12920"/>
<gene>
    <name evidence="1" type="ORF">DW352_12920</name>
</gene>
<dbReference type="EMBL" id="CP031417">
    <property type="protein sequence ID" value="AXK81335.1"/>
    <property type="molecule type" value="Genomic_DNA"/>
</dbReference>
<name>A0A345ZWN8_9HYPH</name>
<evidence type="ECO:0000313" key="1">
    <source>
        <dbReference type="EMBL" id="AXK81335.1"/>
    </source>
</evidence>
<evidence type="ECO:0000313" key="2">
    <source>
        <dbReference type="Proteomes" id="UP000254889"/>
    </source>
</evidence>
<dbReference type="AlphaFoldDB" id="A0A345ZWN8"/>
<evidence type="ECO:0008006" key="3">
    <source>
        <dbReference type="Google" id="ProtNLM"/>
    </source>
</evidence>
<dbReference type="Proteomes" id="UP000254889">
    <property type="component" value="Chromosome"/>
</dbReference>
<reference evidence="1 2" key="1">
    <citation type="submission" date="2018-07" db="EMBL/GenBank/DDBJ databases">
        <authorList>
            <person name="Quirk P.G."/>
            <person name="Krulwich T.A."/>
        </authorList>
    </citation>
    <scope>NUCLEOTIDE SEQUENCE [LARGE SCALE GENOMIC DNA]</scope>
    <source>
        <strain evidence="1 2">CC-BB4</strain>
    </source>
</reference>
<dbReference type="Gene3D" id="3.40.50.300">
    <property type="entry name" value="P-loop containing nucleotide triphosphate hydrolases"/>
    <property type="match status" value="1"/>
</dbReference>
<accession>A0A345ZWN8</accession>
<sequence>MALAESGSLHGPGLIDVGLAPERLVMVAAGHRRDLLWAMEEALRCRSIGVVIGELRGGALDTMAVRRLSLAAAESGALAVLLRAMPASDASTAATRWIIGAAPSAPNAYGLGTPCFAAQLVRNRRGPAGTWIIEWSESDARFIPATHAQPVAQPVPHRPHRKIA</sequence>
<dbReference type="OrthoDB" id="7202530at2"/>